<dbReference type="InterPro" id="IPR005650">
    <property type="entry name" value="BlaI_family"/>
</dbReference>
<dbReference type="InterPro" id="IPR014071">
    <property type="entry name" value="Cu_transp_CopY/TcrY"/>
</dbReference>
<evidence type="ECO:0000256" key="3">
    <source>
        <dbReference type="ARBA" id="ARBA00023125"/>
    </source>
</evidence>
<dbReference type="PIRSF" id="PIRSF019455">
    <property type="entry name" value="CopR_AtkY"/>
    <property type="match status" value="1"/>
</dbReference>
<evidence type="ECO:0000256" key="4">
    <source>
        <dbReference type="ARBA" id="ARBA00023163"/>
    </source>
</evidence>
<evidence type="ECO:0000313" key="5">
    <source>
        <dbReference type="EMBL" id="RDX00640.1"/>
    </source>
</evidence>
<dbReference type="GO" id="GO:0003677">
    <property type="term" value="F:DNA binding"/>
    <property type="evidence" value="ECO:0007669"/>
    <property type="project" value="UniProtKB-KW"/>
</dbReference>
<proteinExistence type="inferred from homology"/>
<dbReference type="AlphaFoldDB" id="A0A3D8TP64"/>
<keyword evidence="6" id="KW-1185">Reference proteome</keyword>
<dbReference type="EMBL" id="LARY01000002">
    <property type="protein sequence ID" value="RDX00640.1"/>
    <property type="molecule type" value="Genomic_DNA"/>
</dbReference>
<dbReference type="GO" id="GO:0045892">
    <property type="term" value="P:negative regulation of DNA-templated transcription"/>
    <property type="evidence" value="ECO:0007669"/>
    <property type="project" value="InterPro"/>
</dbReference>
<comment type="caution">
    <text evidence="5">The sequence shown here is derived from an EMBL/GenBank/DDBJ whole genome shotgun (WGS) entry which is preliminary data.</text>
</comment>
<gene>
    <name evidence="5" type="ORF">UR08_06520</name>
</gene>
<accession>A0A3D8TP64</accession>
<dbReference type="Gene3D" id="1.10.10.10">
    <property type="entry name" value="Winged helix-like DNA-binding domain superfamily/Winged helix DNA-binding domain"/>
    <property type="match status" value="1"/>
</dbReference>
<dbReference type="RefSeq" id="WP_115752876.1">
    <property type="nucleotide sequence ID" value="NZ_LARY01000002.1"/>
</dbReference>
<dbReference type="Pfam" id="PF03965">
    <property type="entry name" value="Penicillinase_R"/>
    <property type="match status" value="1"/>
</dbReference>
<reference evidence="6" key="1">
    <citation type="submission" date="2015-04" db="EMBL/GenBank/DDBJ databases">
        <authorList>
            <person name="Schardt J."/>
            <person name="Mueller-Herbst S."/>
            <person name="Scherer S."/>
            <person name="Huptas C."/>
        </authorList>
    </citation>
    <scope>NUCLEOTIDE SEQUENCE [LARGE SCALE GENOMIC DNA]</scope>
    <source>
        <strain evidence="6">Kiel-L1</strain>
    </source>
</reference>
<keyword evidence="4" id="KW-0804">Transcription</keyword>
<name>A0A3D8TP64_9LIST</name>
<evidence type="ECO:0000256" key="2">
    <source>
        <dbReference type="ARBA" id="ARBA00023015"/>
    </source>
</evidence>
<evidence type="ECO:0000313" key="6">
    <source>
        <dbReference type="Proteomes" id="UP000257055"/>
    </source>
</evidence>
<sequence length="146" mass="16674">MDASVIEKITDAEWEIMRIVWTKRKTTSSEIIEVLDHKTEWKPSTVKTLLARLVEKGFLKTSKEGNKYIYTPLVEENISIKQAAEHLLTKVCNKKTGSLVELIIEERELSFDDIDAIEALLEEKRKTAVQSVPCNCVPGQCKCHEK</sequence>
<evidence type="ECO:0000256" key="1">
    <source>
        <dbReference type="ARBA" id="ARBA00011046"/>
    </source>
</evidence>
<keyword evidence="3" id="KW-0238">DNA-binding</keyword>
<dbReference type="InterPro" id="IPR036390">
    <property type="entry name" value="WH_DNA-bd_sf"/>
</dbReference>
<protein>
    <submittedName>
        <fullName evidence="5">Penicillinase repressor</fullName>
    </submittedName>
</protein>
<comment type="similarity">
    <text evidence="1">Belongs to the BlaI transcriptional regulatory family.</text>
</comment>
<keyword evidence="2" id="KW-0805">Transcription regulation</keyword>
<dbReference type="InterPro" id="IPR036388">
    <property type="entry name" value="WH-like_DNA-bd_sf"/>
</dbReference>
<dbReference type="NCBIfam" id="TIGR02698">
    <property type="entry name" value="CopY_TcrY"/>
    <property type="match status" value="1"/>
</dbReference>
<dbReference type="SUPFAM" id="SSF46785">
    <property type="entry name" value="Winged helix' DNA-binding domain"/>
    <property type="match status" value="1"/>
</dbReference>
<dbReference type="Proteomes" id="UP000257055">
    <property type="component" value="Unassembled WGS sequence"/>
</dbReference>
<organism evidence="5 6">
    <name type="scientific">Listeria kieliensis</name>
    <dbReference type="NCBI Taxonomy" id="1621700"/>
    <lineage>
        <taxon>Bacteria</taxon>
        <taxon>Bacillati</taxon>
        <taxon>Bacillota</taxon>
        <taxon>Bacilli</taxon>
        <taxon>Bacillales</taxon>
        <taxon>Listeriaceae</taxon>
        <taxon>Listeria</taxon>
    </lineage>
</organism>